<keyword evidence="1 4" id="KW-0489">Methyltransferase</keyword>
<dbReference type="AlphaFoldDB" id="I0HPV1"/>
<dbReference type="EMBL" id="AP012320">
    <property type="protein sequence ID" value="BAL95038.1"/>
    <property type="molecule type" value="Genomic_DNA"/>
</dbReference>
<dbReference type="eggNOG" id="COG4122">
    <property type="taxonomic scope" value="Bacteria"/>
</dbReference>
<keyword evidence="5" id="KW-1185">Reference proteome</keyword>
<evidence type="ECO:0000256" key="3">
    <source>
        <dbReference type="ARBA" id="ARBA00022691"/>
    </source>
</evidence>
<dbReference type="InterPro" id="IPR002935">
    <property type="entry name" value="SAM_O-MeTrfase"/>
</dbReference>
<dbReference type="Gene3D" id="3.40.50.150">
    <property type="entry name" value="Vaccinia Virus protein VP39"/>
    <property type="match status" value="1"/>
</dbReference>
<sequence>MLERTRELLDSFYRGDPQPGIDGVTHALDPATRVSREQGELLAALHERLRPAVSIEIGMAYGYSTLFIADAMHEHGYGRHFAIDPFQRGHWHGIALAALERLDFGHRVRHVNDYSLPALVRMHEQGVRADYVFIDGMHTFDGAFVDFVCADRLLNVGGIIVLDDMWMPSIRKVAAFIAANLEHYQVVDTPVANVFCVMKKAEDRRAWDHFADFG</sequence>
<organism evidence="4 5">
    <name type="scientific">Rubrivivax gelatinosus (strain NBRC 100245 / IL144)</name>
    <dbReference type="NCBI Taxonomy" id="983917"/>
    <lineage>
        <taxon>Bacteria</taxon>
        <taxon>Pseudomonadati</taxon>
        <taxon>Pseudomonadota</taxon>
        <taxon>Betaproteobacteria</taxon>
        <taxon>Burkholderiales</taxon>
        <taxon>Sphaerotilaceae</taxon>
        <taxon>Rubrivivax</taxon>
    </lineage>
</organism>
<dbReference type="RefSeq" id="WP_014427902.1">
    <property type="nucleotide sequence ID" value="NC_017075.1"/>
</dbReference>
<dbReference type="SUPFAM" id="SSF53335">
    <property type="entry name" value="S-adenosyl-L-methionine-dependent methyltransferases"/>
    <property type="match status" value="1"/>
</dbReference>
<dbReference type="GO" id="GO:0008171">
    <property type="term" value="F:O-methyltransferase activity"/>
    <property type="evidence" value="ECO:0007669"/>
    <property type="project" value="InterPro"/>
</dbReference>
<proteinExistence type="predicted"/>
<name>I0HPV1_RUBGI</name>
<dbReference type="GO" id="GO:0032259">
    <property type="term" value="P:methylation"/>
    <property type="evidence" value="ECO:0007669"/>
    <property type="project" value="UniProtKB-KW"/>
</dbReference>
<dbReference type="InterPro" id="IPR029063">
    <property type="entry name" value="SAM-dependent_MTases_sf"/>
</dbReference>
<evidence type="ECO:0000313" key="5">
    <source>
        <dbReference type="Proteomes" id="UP000007883"/>
    </source>
</evidence>
<evidence type="ECO:0000256" key="2">
    <source>
        <dbReference type="ARBA" id="ARBA00022679"/>
    </source>
</evidence>
<keyword evidence="2 4" id="KW-0808">Transferase</keyword>
<protein>
    <submittedName>
        <fullName evidence="4">O-methyltransferase, family 3</fullName>
    </submittedName>
</protein>
<reference evidence="4 5" key="1">
    <citation type="journal article" date="2012" name="J. Bacteriol.">
        <title>Complete genome sequence of phototrophic betaproteobacterium Rubrivivax gelatinosus IL144.</title>
        <authorList>
            <person name="Nagashima S."/>
            <person name="Kamimura A."/>
            <person name="Shimizu T."/>
            <person name="Nakamura-isaki S."/>
            <person name="Aono E."/>
            <person name="Sakamoto K."/>
            <person name="Ichikawa N."/>
            <person name="Nakazawa H."/>
            <person name="Sekine M."/>
            <person name="Yamazaki S."/>
            <person name="Fujita N."/>
            <person name="Shimada K."/>
            <person name="Hanada S."/>
            <person name="Nagashima K.V.P."/>
        </authorList>
    </citation>
    <scope>NUCLEOTIDE SEQUENCE [LARGE SCALE GENOMIC DNA]</scope>
    <source>
        <strain evidence="5">NBRC 100245 / IL144</strain>
    </source>
</reference>
<evidence type="ECO:0000256" key="1">
    <source>
        <dbReference type="ARBA" id="ARBA00022603"/>
    </source>
</evidence>
<dbReference type="HOGENOM" id="CLU_1244658_0_0_4"/>
<keyword evidence="3" id="KW-0949">S-adenosyl-L-methionine</keyword>
<dbReference type="Proteomes" id="UP000007883">
    <property type="component" value="Chromosome"/>
</dbReference>
<dbReference type="STRING" id="983917.RGE_16970"/>
<dbReference type="PROSITE" id="PS51682">
    <property type="entry name" value="SAM_OMT_I"/>
    <property type="match status" value="1"/>
</dbReference>
<accession>I0HPV1</accession>
<dbReference type="KEGG" id="rge:RGE_16970"/>
<dbReference type="PATRIC" id="fig|983917.3.peg.1661"/>
<gene>
    <name evidence="4" type="ordered locus">RGE_16970</name>
</gene>
<evidence type="ECO:0000313" key="4">
    <source>
        <dbReference type="EMBL" id="BAL95038.1"/>
    </source>
</evidence>
<dbReference type="Pfam" id="PF13578">
    <property type="entry name" value="Methyltransf_24"/>
    <property type="match status" value="1"/>
</dbReference>